<evidence type="ECO:0000259" key="1">
    <source>
        <dbReference type="Pfam" id="PF00144"/>
    </source>
</evidence>
<proteinExistence type="predicted"/>
<dbReference type="InterPro" id="IPR001466">
    <property type="entry name" value="Beta-lactam-related"/>
</dbReference>
<gene>
    <name evidence="2" type="ORF">JMN32_23420</name>
</gene>
<feature type="domain" description="Beta-lactamase-related" evidence="1">
    <location>
        <begin position="73"/>
        <end position="341"/>
    </location>
</feature>
<comment type="caution">
    <text evidence="2">The sequence shown here is derived from an EMBL/GenBank/DDBJ whole genome shotgun (WGS) entry which is preliminary data.</text>
</comment>
<accession>A0A937G3F0</accession>
<evidence type="ECO:0000313" key="2">
    <source>
        <dbReference type="EMBL" id="MBL6449280.1"/>
    </source>
</evidence>
<keyword evidence="2" id="KW-0378">Hydrolase</keyword>
<dbReference type="Proteomes" id="UP000614216">
    <property type="component" value="Unassembled WGS sequence"/>
</dbReference>
<name>A0A937G3F0_9BACT</name>
<evidence type="ECO:0000313" key="3">
    <source>
        <dbReference type="Proteomes" id="UP000614216"/>
    </source>
</evidence>
<dbReference type="InterPro" id="IPR012338">
    <property type="entry name" value="Beta-lactam/transpept-like"/>
</dbReference>
<protein>
    <submittedName>
        <fullName evidence="2">Serine hydrolase</fullName>
    </submittedName>
</protein>
<dbReference type="AlphaFoldDB" id="A0A937G3F0"/>
<organism evidence="2 3">
    <name type="scientific">Fulvivirga marina</name>
    <dbReference type="NCBI Taxonomy" id="2494733"/>
    <lineage>
        <taxon>Bacteria</taxon>
        <taxon>Pseudomonadati</taxon>
        <taxon>Bacteroidota</taxon>
        <taxon>Cytophagia</taxon>
        <taxon>Cytophagales</taxon>
        <taxon>Fulvivirgaceae</taxon>
        <taxon>Fulvivirga</taxon>
    </lineage>
</organism>
<sequence length="371" mass="42261">MIIENVMRSMKNLLVVILFSFLNVIVYTQRGYGQPQKLDGGWHISDLLLQKFDSSKIKNLFNQLREGNHEIHSIVVVKNDEIIIEEYFDNNKVNTTHDLRSVTKSITSVLTGIAIKEGFIDHIDDPVSKYVKQPVPQKNRDERKSDITIRHLLTMSTGLDCNDWDKSSKGREDKVYRKSDWLQYFMNLPMINAPGTVSNYCTMAQVMVVEVISRSSGMSIDKFAKEYLFDPLQIKNVRWGHTSDENVISAAKRLYMTSRDMAKIGQLVINNGRWDGEQIVSEAWIEESTTAKTKIAGIDYGFLWWNLPFHINEHITVSKVATGNGGQYIFIFPEFNMVAVFTGGAYNSSDDKLPFAIVQDVLLPTFAIGNK</sequence>
<dbReference type="GO" id="GO:0016787">
    <property type="term" value="F:hydrolase activity"/>
    <property type="evidence" value="ECO:0007669"/>
    <property type="project" value="UniProtKB-KW"/>
</dbReference>
<dbReference type="InterPro" id="IPR050789">
    <property type="entry name" value="Diverse_Enzym_Activities"/>
</dbReference>
<dbReference type="Pfam" id="PF00144">
    <property type="entry name" value="Beta-lactamase"/>
    <property type="match status" value="1"/>
</dbReference>
<reference evidence="2" key="1">
    <citation type="submission" date="2021-01" db="EMBL/GenBank/DDBJ databases">
        <title>Fulvivirga kasyanovii gen. nov., sp nov., a novel member of the phylum Bacteroidetes isolated from seawater in a mussel farm.</title>
        <authorList>
            <person name="Zhao L.-H."/>
            <person name="Wang Z.-J."/>
        </authorList>
    </citation>
    <scope>NUCLEOTIDE SEQUENCE</scope>
    <source>
        <strain evidence="2">29W222</strain>
    </source>
</reference>
<dbReference type="PANTHER" id="PTHR43283">
    <property type="entry name" value="BETA-LACTAMASE-RELATED"/>
    <property type="match status" value="1"/>
</dbReference>
<dbReference type="PANTHER" id="PTHR43283:SF7">
    <property type="entry name" value="BETA-LACTAMASE-RELATED DOMAIN-CONTAINING PROTEIN"/>
    <property type="match status" value="1"/>
</dbReference>
<dbReference type="Gene3D" id="3.40.710.10">
    <property type="entry name" value="DD-peptidase/beta-lactamase superfamily"/>
    <property type="match status" value="1"/>
</dbReference>
<keyword evidence="3" id="KW-1185">Reference proteome</keyword>
<dbReference type="RefSeq" id="WP_202858810.1">
    <property type="nucleotide sequence ID" value="NZ_JAEUGD010000066.1"/>
</dbReference>
<dbReference type="EMBL" id="JAEUGD010000066">
    <property type="protein sequence ID" value="MBL6449280.1"/>
    <property type="molecule type" value="Genomic_DNA"/>
</dbReference>
<dbReference type="SUPFAM" id="SSF56601">
    <property type="entry name" value="beta-lactamase/transpeptidase-like"/>
    <property type="match status" value="1"/>
</dbReference>